<dbReference type="InterPro" id="IPR029070">
    <property type="entry name" value="Chitinase_insertion_sf"/>
</dbReference>
<evidence type="ECO:0000256" key="5">
    <source>
        <dbReference type="ARBA" id="ARBA00022801"/>
    </source>
</evidence>
<comment type="similarity">
    <text evidence="2">Belongs to the glycosyl hydrolase 18 family. Chitinase class V subfamily.</text>
</comment>
<keyword evidence="6" id="KW-0146">Chitin degradation</keyword>
<dbReference type="PANTHER" id="PTHR47700:SF1">
    <property type="entry name" value="CHITINASE"/>
    <property type="match status" value="1"/>
</dbReference>
<dbReference type="SMART" id="SM00636">
    <property type="entry name" value="Glyco_18"/>
    <property type="match status" value="1"/>
</dbReference>
<dbReference type="SMART" id="SM00270">
    <property type="entry name" value="ChtBD1"/>
    <property type="match status" value="1"/>
</dbReference>
<dbReference type="GO" id="GO:0008061">
    <property type="term" value="F:chitin binding"/>
    <property type="evidence" value="ECO:0007669"/>
    <property type="project" value="UniProtKB-UniRule"/>
</dbReference>
<dbReference type="InterPro" id="IPR001002">
    <property type="entry name" value="Chitin-bd_1"/>
</dbReference>
<evidence type="ECO:0000256" key="12">
    <source>
        <dbReference type="RuleBase" id="RU000489"/>
    </source>
</evidence>
<evidence type="ECO:0000256" key="9">
    <source>
        <dbReference type="ARBA" id="ARBA00023295"/>
    </source>
</evidence>
<keyword evidence="18" id="KW-1185">Reference proteome</keyword>
<dbReference type="CDD" id="cd02878">
    <property type="entry name" value="GH18_zymocin_alpha"/>
    <property type="match status" value="1"/>
</dbReference>
<dbReference type="EMBL" id="ML741762">
    <property type="protein sequence ID" value="KAE8333336.1"/>
    <property type="molecule type" value="Genomic_DNA"/>
</dbReference>
<dbReference type="GO" id="GO:0006032">
    <property type="term" value="P:chitin catabolic process"/>
    <property type="evidence" value="ECO:0007669"/>
    <property type="project" value="UniProtKB-KW"/>
</dbReference>
<dbReference type="InterPro" id="IPR017853">
    <property type="entry name" value="GH"/>
</dbReference>
<evidence type="ECO:0000256" key="1">
    <source>
        <dbReference type="ARBA" id="ARBA00000822"/>
    </source>
</evidence>
<dbReference type="PROSITE" id="PS50941">
    <property type="entry name" value="CHIT_BIND_I_2"/>
    <property type="match status" value="1"/>
</dbReference>
<feature type="domain" description="Chitin-binding type-1" evidence="14">
    <location>
        <begin position="434"/>
        <end position="502"/>
    </location>
</feature>
<dbReference type="InterPro" id="IPR001579">
    <property type="entry name" value="Glyco_hydro_18_chit_AS"/>
</dbReference>
<feature type="domain" description="GH18" evidence="16">
    <location>
        <begin position="513"/>
        <end position="898"/>
    </location>
</feature>
<evidence type="ECO:0000259" key="15">
    <source>
        <dbReference type="PROSITE" id="PS51782"/>
    </source>
</evidence>
<evidence type="ECO:0000256" key="13">
    <source>
        <dbReference type="SAM" id="SignalP"/>
    </source>
</evidence>
<dbReference type="PROSITE" id="PS51782">
    <property type="entry name" value="LYSM"/>
    <property type="match status" value="2"/>
</dbReference>
<reference evidence="18" key="1">
    <citation type="submission" date="2019-04" db="EMBL/GenBank/DDBJ databases">
        <title>Friends and foes A comparative genomics studyof 23 Aspergillus species from section Flavi.</title>
        <authorList>
            <consortium name="DOE Joint Genome Institute"/>
            <person name="Kjaerbolling I."/>
            <person name="Vesth T."/>
            <person name="Frisvad J.C."/>
            <person name="Nybo J.L."/>
            <person name="Theobald S."/>
            <person name="Kildgaard S."/>
            <person name="Isbrandt T."/>
            <person name="Kuo A."/>
            <person name="Sato A."/>
            <person name="Lyhne E.K."/>
            <person name="Kogle M.E."/>
            <person name="Wiebenga A."/>
            <person name="Kun R.S."/>
            <person name="Lubbers R.J."/>
            <person name="Makela M.R."/>
            <person name="Barry K."/>
            <person name="Chovatia M."/>
            <person name="Clum A."/>
            <person name="Daum C."/>
            <person name="Haridas S."/>
            <person name="He G."/>
            <person name="LaButti K."/>
            <person name="Lipzen A."/>
            <person name="Mondo S."/>
            <person name="Riley R."/>
            <person name="Salamov A."/>
            <person name="Simmons B.A."/>
            <person name="Magnuson J.K."/>
            <person name="Henrissat B."/>
            <person name="Mortensen U.H."/>
            <person name="Larsen T.O."/>
            <person name="Devries R.P."/>
            <person name="Grigoriev I.V."/>
            <person name="Machida M."/>
            <person name="Baker S.E."/>
            <person name="Andersen M.R."/>
        </authorList>
    </citation>
    <scope>NUCLEOTIDE SEQUENCE [LARGE SCALE GENOMIC DNA]</scope>
    <source>
        <strain evidence="18">CBS 130017</strain>
    </source>
</reference>
<evidence type="ECO:0000256" key="3">
    <source>
        <dbReference type="ARBA" id="ARBA00012729"/>
    </source>
</evidence>
<dbReference type="Proteomes" id="UP000325945">
    <property type="component" value="Unassembled WGS sequence"/>
</dbReference>
<comment type="catalytic activity">
    <reaction evidence="1">
        <text>Random endo-hydrolysis of N-acetyl-beta-D-glucosaminide (1-&gt;4)-beta-linkages in chitin and chitodextrins.</text>
        <dbReference type="EC" id="3.2.1.14"/>
    </reaction>
</comment>
<dbReference type="Gene3D" id="3.30.60.10">
    <property type="entry name" value="Endochitinase-like"/>
    <property type="match status" value="1"/>
</dbReference>
<dbReference type="InterPro" id="IPR053214">
    <property type="entry name" value="LysM12-like"/>
</dbReference>
<feature type="signal peptide" evidence="13">
    <location>
        <begin position="1"/>
        <end position="24"/>
    </location>
</feature>
<accession>A0A5N6XLW8</accession>
<dbReference type="CDD" id="cd00035">
    <property type="entry name" value="ChtBD1"/>
    <property type="match status" value="1"/>
</dbReference>
<comment type="caution">
    <text evidence="11">Lacks conserved residue(s) required for the propagation of feature annotation.</text>
</comment>
<dbReference type="InterPro" id="IPR036861">
    <property type="entry name" value="Endochitinase-like_sf"/>
</dbReference>
<dbReference type="Pfam" id="PF14856">
    <property type="entry name" value="Hce2"/>
    <property type="match status" value="1"/>
</dbReference>
<keyword evidence="9 12" id="KW-0326">Glycosidase</keyword>
<protein>
    <recommendedName>
        <fullName evidence="3">chitinase</fullName>
        <ecNumber evidence="3">3.2.1.14</ecNumber>
    </recommendedName>
</protein>
<dbReference type="SUPFAM" id="SSF57016">
    <property type="entry name" value="Plant lectins/antimicrobial peptides"/>
    <property type="match status" value="1"/>
</dbReference>
<dbReference type="GO" id="GO:0000272">
    <property type="term" value="P:polysaccharide catabolic process"/>
    <property type="evidence" value="ECO:0007669"/>
    <property type="project" value="UniProtKB-KW"/>
</dbReference>
<dbReference type="SUPFAM" id="SSF54106">
    <property type="entry name" value="LysM domain"/>
    <property type="match status" value="2"/>
</dbReference>
<name>A0A5N6XLW8_9EURO</name>
<sequence length="1495" mass="161763">MTPSWLITALGTVCLFLSVDIAFAARGKAGLRKPASPGYRSRDAACPVPCNIAGPNPSNWSLYHNFDQLQFCHQTLFYDFSLYDRVDDPNTLHRLYACSSSGPDWSSLPRPSPQMASAVETVNSTYSLGWWTEGALAPSEIISVSKQMRYYLKSQHAAARTDERNTFLLGRSGSAAVGIYIGKGLQSEGVASFALKTLADNLRTLKISSSNVAMQLCDPTRNNAHTFGIFASSNGSFSPVQGAMKTWSKGGCLSFEHMKNITGPAVLTTPLLKIVANATKSNTTRPSFTLANIPTSSSHGKLVARAECSTVQVEGGDDCAALATKCGISAADFTEYNSDPNLCSSLKPGQHVCCSSGTLPDFAPKPNPDGSCASYTIQEDDNCADLAAQYSLTKDDLEDFNTNTWGWNGCSNVWVGTVICLSSGSPPMPNPVANAVCGPQVPGTETPEDTTDIAGLNPCPLNACCNVWGQCGITDEFCIDTSTGAPGSAEKGTNGCISNCGTQLVRGDAPEVFRSIAYFEGYGLSSRDCLYQDAIQINGSKYTHLHFAFGQLTEDYEVKFEDVLTEYEFGNFMKVTGPKKILSFGGWDFSTLPSTYNIFRQGVKPANRLTMATNIANFVKANNLDGVDIDWEYPGAPDIPGIPPDDLDSGDNYLAFLVILKNLLPGKSVSIAAASSYSYLRYFPIEKISKIVDYIVYMTYDLHGQWDAMNPNSQIGCPSGMCLRSQVNLTETISSLVMITKAGVPSNKVVVGITSYGRSFAMADPTCHGPECFYTGGPYDSQATPGRCTTTGGYISDAEINEILEGSTTNGLLKRDGRVNQHYVDPASDSDILIYDNNQWVAYMSPETKASRKSLYEGLNMGGTSDWATDLQEYNDPPTRGGVLVENWASWKTAINNKQDPYQVGNRTGNWTELHCNDRAVADKRGLSPSERWNQIDAPHAWADAIDVWRTFDNGSGKKFTASISDTLKGPDNADCGTLMSTNNCDNTKQCKEFDVDGAGPAGYMIWNSMVYIHELYESYHNALFNEAASVISNSLDDFENKFAPIPTPPDDTWRLLLIDLITLGTASAAAPFFNSALSRLPYFIAKGSTLDNVKDTTMTIISQSTTIAKDLLENPEPEDWTPEKQDAFTNYMGQAIEGWGAVIEKSLTKLFGGSDDEINTLTELISDGKFIEGSSISMTLPPPETDGLPKDTLTSLQKSIGKSFFAFAIPSIWTVSGRYPFIIDAGYSCDHADDMGDYLEEETMQLAKACYRNKRYYLAAPEGQPWECFEGGCLDNPFSALPGVDSMGQGSFGNVTAEEIIIGSVRTYLHNGETNGGDAADPANEATLEDLYNDDITTPGLIRLPVCSAETAFRAWDHGDTGDTDSPNYPCVIYPAPDYCGSSTFVDQTSDASPTVADCMQIVKNIANTDGHYEVENAIGAQHQLVEHGTCAFGVQGKGKNGNIDFHVGAQDIVDIISDSVRQFGGSGKVGSKGEMSCKGTVKGQKVEWGLYHN</sequence>
<evidence type="ECO:0000313" key="18">
    <source>
        <dbReference type="Proteomes" id="UP000325945"/>
    </source>
</evidence>
<keyword evidence="7" id="KW-0843">Virulence</keyword>
<dbReference type="PROSITE" id="PS51910">
    <property type="entry name" value="GH18_2"/>
    <property type="match status" value="1"/>
</dbReference>
<evidence type="ECO:0000259" key="16">
    <source>
        <dbReference type="PROSITE" id="PS51910"/>
    </source>
</evidence>
<evidence type="ECO:0000313" key="17">
    <source>
        <dbReference type="EMBL" id="KAE8333336.1"/>
    </source>
</evidence>
<feature type="chain" id="PRO_5024903475" description="chitinase" evidence="13">
    <location>
        <begin position="25"/>
        <end position="1495"/>
    </location>
</feature>
<dbReference type="SUPFAM" id="SSF54556">
    <property type="entry name" value="Chitinase insertion domain"/>
    <property type="match status" value="1"/>
</dbReference>
<evidence type="ECO:0000256" key="2">
    <source>
        <dbReference type="ARBA" id="ARBA00008682"/>
    </source>
</evidence>
<evidence type="ECO:0000256" key="10">
    <source>
        <dbReference type="ARBA" id="ARBA00023326"/>
    </source>
</evidence>
<dbReference type="CDD" id="cd00118">
    <property type="entry name" value="LysM"/>
    <property type="match status" value="1"/>
</dbReference>
<dbReference type="Gene3D" id="3.20.20.80">
    <property type="entry name" value="Glycosidases"/>
    <property type="match status" value="1"/>
</dbReference>
<dbReference type="Pfam" id="PF01476">
    <property type="entry name" value="LysM"/>
    <property type="match status" value="2"/>
</dbReference>
<keyword evidence="5 12" id="KW-0378">Hydrolase</keyword>
<gene>
    <name evidence="17" type="ORF">BDV39DRAFT_188410</name>
</gene>
<evidence type="ECO:0000256" key="4">
    <source>
        <dbReference type="ARBA" id="ARBA00022669"/>
    </source>
</evidence>
<dbReference type="PANTHER" id="PTHR47700">
    <property type="entry name" value="V CHITINASE, PUTATIVE (AFU_ORTHOLOGUE AFUA_6G13720)-RELATED"/>
    <property type="match status" value="1"/>
</dbReference>
<dbReference type="GO" id="GO:0008843">
    <property type="term" value="F:endochitinase activity"/>
    <property type="evidence" value="ECO:0007669"/>
    <property type="project" value="UniProtKB-EC"/>
</dbReference>
<keyword evidence="8" id="KW-0119">Carbohydrate metabolism</keyword>
<organism evidence="17 18">
    <name type="scientific">Aspergillus sergii</name>
    <dbReference type="NCBI Taxonomy" id="1034303"/>
    <lineage>
        <taxon>Eukaryota</taxon>
        <taxon>Fungi</taxon>
        <taxon>Dikarya</taxon>
        <taxon>Ascomycota</taxon>
        <taxon>Pezizomycotina</taxon>
        <taxon>Eurotiomycetes</taxon>
        <taxon>Eurotiomycetidae</taxon>
        <taxon>Eurotiales</taxon>
        <taxon>Aspergillaceae</taxon>
        <taxon>Aspergillus</taxon>
        <taxon>Aspergillus subgen. Circumdati</taxon>
    </lineage>
</organism>
<dbReference type="Gene3D" id="3.10.350.10">
    <property type="entry name" value="LysM domain"/>
    <property type="match status" value="2"/>
</dbReference>
<dbReference type="EC" id="3.2.1.14" evidence="3"/>
<feature type="domain" description="LysM" evidence="15">
    <location>
        <begin position="373"/>
        <end position="421"/>
    </location>
</feature>
<dbReference type="SMART" id="SM00257">
    <property type="entry name" value="LysM"/>
    <property type="match status" value="2"/>
</dbReference>
<evidence type="ECO:0000256" key="7">
    <source>
        <dbReference type="ARBA" id="ARBA00023026"/>
    </source>
</evidence>
<dbReference type="InterPro" id="IPR029226">
    <property type="entry name" value="Ecp2-like"/>
</dbReference>
<evidence type="ECO:0000256" key="6">
    <source>
        <dbReference type="ARBA" id="ARBA00023024"/>
    </source>
</evidence>
<dbReference type="SUPFAM" id="SSF51445">
    <property type="entry name" value="(Trans)glycosidases"/>
    <property type="match status" value="1"/>
</dbReference>
<proteinExistence type="inferred from homology"/>
<evidence type="ECO:0000259" key="14">
    <source>
        <dbReference type="PROSITE" id="PS50941"/>
    </source>
</evidence>
<dbReference type="InterPro" id="IPR001223">
    <property type="entry name" value="Glyco_hydro18_cat"/>
</dbReference>
<feature type="disulfide bond" evidence="11">
    <location>
        <begin position="496"/>
        <end position="500"/>
    </location>
</feature>
<dbReference type="InterPro" id="IPR018392">
    <property type="entry name" value="LysM"/>
</dbReference>
<dbReference type="Gene3D" id="3.10.50.10">
    <property type="match status" value="1"/>
</dbReference>
<keyword evidence="11" id="KW-1015">Disulfide bond</keyword>
<dbReference type="InterPro" id="IPR036779">
    <property type="entry name" value="LysM_dom_sf"/>
</dbReference>
<dbReference type="InterPro" id="IPR011583">
    <property type="entry name" value="Chitinase_II/V-like_cat"/>
</dbReference>
<dbReference type="Pfam" id="PF00704">
    <property type="entry name" value="Glyco_hydro_18"/>
    <property type="match status" value="1"/>
</dbReference>
<dbReference type="PROSITE" id="PS01095">
    <property type="entry name" value="GH18_1"/>
    <property type="match status" value="1"/>
</dbReference>
<evidence type="ECO:0000256" key="8">
    <source>
        <dbReference type="ARBA" id="ARBA00023277"/>
    </source>
</evidence>
<feature type="disulfide bond" evidence="11">
    <location>
        <begin position="464"/>
        <end position="478"/>
    </location>
</feature>
<feature type="disulfide bond" evidence="11">
    <location>
        <begin position="459"/>
        <end position="471"/>
    </location>
</feature>
<keyword evidence="4 11" id="KW-0147">Chitin-binding</keyword>
<evidence type="ECO:0000256" key="11">
    <source>
        <dbReference type="PROSITE-ProRule" id="PRU00261"/>
    </source>
</evidence>
<feature type="domain" description="LysM" evidence="15">
    <location>
        <begin position="309"/>
        <end position="354"/>
    </location>
</feature>
<keyword evidence="10" id="KW-0624">Polysaccharide degradation</keyword>
<keyword evidence="13" id="KW-0732">Signal</keyword>